<dbReference type="Pfam" id="PF01925">
    <property type="entry name" value="TauE"/>
    <property type="match status" value="1"/>
</dbReference>
<evidence type="ECO:0000256" key="3">
    <source>
        <dbReference type="ARBA" id="ARBA00022448"/>
    </source>
</evidence>
<accession>A0A1H3KD79</accession>
<comment type="subcellular location">
    <subcellularLocation>
        <location evidence="1 8">Cell membrane</location>
        <topology evidence="1 8">Multi-pass membrane protein</topology>
    </subcellularLocation>
</comment>
<feature type="transmembrane region" description="Helical" evidence="8">
    <location>
        <begin position="202"/>
        <end position="221"/>
    </location>
</feature>
<feature type="transmembrane region" description="Helical" evidence="8">
    <location>
        <begin position="179"/>
        <end position="196"/>
    </location>
</feature>
<feature type="transmembrane region" description="Helical" evidence="8">
    <location>
        <begin position="20"/>
        <end position="47"/>
    </location>
</feature>
<organism evidence="9 10">
    <name type="scientific">Lentibacter algarum</name>
    <dbReference type="NCBI Taxonomy" id="576131"/>
    <lineage>
        <taxon>Bacteria</taxon>
        <taxon>Pseudomonadati</taxon>
        <taxon>Pseudomonadota</taxon>
        <taxon>Alphaproteobacteria</taxon>
        <taxon>Rhodobacterales</taxon>
        <taxon>Roseobacteraceae</taxon>
        <taxon>Lentibacter</taxon>
    </lineage>
</organism>
<dbReference type="PANTHER" id="PTHR30269">
    <property type="entry name" value="TRANSMEMBRANE PROTEIN YFCA"/>
    <property type="match status" value="1"/>
</dbReference>
<evidence type="ECO:0000313" key="10">
    <source>
        <dbReference type="Proteomes" id="UP000199026"/>
    </source>
</evidence>
<name>A0A1H3KD79_9RHOB</name>
<keyword evidence="7 8" id="KW-0472">Membrane</keyword>
<dbReference type="InterPro" id="IPR052017">
    <property type="entry name" value="TSUP"/>
</dbReference>
<comment type="similarity">
    <text evidence="2 8">Belongs to the 4-toluene sulfonate uptake permease (TSUP) (TC 2.A.102) family.</text>
</comment>
<evidence type="ECO:0000256" key="8">
    <source>
        <dbReference type="RuleBase" id="RU363041"/>
    </source>
</evidence>
<dbReference type="GO" id="GO:0005886">
    <property type="term" value="C:plasma membrane"/>
    <property type="evidence" value="ECO:0007669"/>
    <property type="project" value="UniProtKB-SubCell"/>
</dbReference>
<keyword evidence="3" id="KW-0813">Transport</keyword>
<keyword evidence="10" id="KW-1185">Reference proteome</keyword>
<keyword evidence="5 8" id="KW-0812">Transmembrane</keyword>
<dbReference type="InterPro" id="IPR002781">
    <property type="entry name" value="TM_pro_TauE-like"/>
</dbReference>
<evidence type="ECO:0000256" key="4">
    <source>
        <dbReference type="ARBA" id="ARBA00022475"/>
    </source>
</evidence>
<keyword evidence="4 8" id="KW-1003">Cell membrane</keyword>
<evidence type="ECO:0000256" key="6">
    <source>
        <dbReference type="ARBA" id="ARBA00022989"/>
    </source>
</evidence>
<dbReference type="Proteomes" id="UP000199026">
    <property type="component" value="Unassembled WGS sequence"/>
</dbReference>
<keyword evidence="6 8" id="KW-1133">Transmembrane helix</keyword>
<feature type="transmembrane region" description="Helical" evidence="8">
    <location>
        <begin position="233"/>
        <end position="253"/>
    </location>
</feature>
<reference evidence="9 10" key="1">
    <citation type="submission" date="2016-10" db="EMBL/GenBank/DDBJ databases">
        <authorList>
            <person name="de Groot N.N."/>
        </authorList>
    </citation>
    <scope>NUCLEOTIDE SEQUENCE [LARGE SCALE GENOMIC DNA]</scope>
    <source>
        <strain evidence="9 10">DSM 24677</strain>
    </source>
</reference>
<proteinExistence type="inferred from homology"/>
<evidence type="ECO:0000256" key="2">
    <source>
        <dbReference type="ARBA" id="ARBA00009142"/>
    </source>
</evidence>
<dbReference type="STRING" id="576131.SAMN05444486_102480"/>
<dbReference type="EMBL" id="FNPR01000002">
    <property type="protein sequence ID" value="SDY50140.1"/>
    <property type="molecule type" value="Genomic_DNA"/>
</dbReference>
<feature type="transmembrane region" description="Helical" evidence="8">
    <location>
        <begin position="84"/>
        <end position="103"/>
    </location>
</feature>
<feature type="transmembrane region" description="Helical" evidence="8">
    <location>
        <begin position="110"/>
        <end position="129"/>
    </location>
</feature>
<feature type="transmembrane region" description="Helical" evidence="8">
    <location>
        <begin position="141"/>
        <end position="167"/>
    </location>
</feature>
<evidence type="ECO:0000256" key="5">
    <source>
        <dbReference type="ARBA" id="ARBA00022692"/>
    </source>
</evidence>
<protein>
    <recommendedName>
        <fullName evidence="8">Probable membrane transporter protein</fullName>
    </recommendedName>
</protein>
<evidence type="ECO:0000313" key="9">
    <source>
        <dbReference type="EMBL" id="SDY50140.1"/>
    </source>
</evidence>
<evidence type="ECO:0000256" key="7">
    <source>
        <dbReference type="ARBA" id="ARBA00023136"/>
    </source>
</evidence>
<evidence type="ECO:0000256" key="1">
    <source>
        <dbReference type="ARBA" id="ARBA00004651"/>
    </source>
</evidence>
<dbReference type="AlphaFoldDB" id="A0A1H3KD79"/>
<sequence>MPMWMPELISHAAQHDGFYWLILVVFIAGVVRGFSGFGTAMVFIPFASQFMDPVSVLVALTVMDIFGPIPNLPRAWRDGEPSSVARLGFATLVALPAGIYFLLAVPAEIFRYAVSILAIVVPLSLLAGLRYRGQITPKLLYVGGAIAGITGGAVGLPGPPIIMLFAASTKAVSCIRANIMMYLFVFDVFLLFWFAMKGHLDALPITLGLLFLVPSVAGNILGAKIFDPAREKLYRGIAYAVIFTAALTSLPLWD</sequence>
<dbReference type="PANTHER" id="PTHR30269:SF37">
    <property type="entry name" value="MEMBRANE TRANSPORTER PROTEIN"/>
    <property type="match status" value="1"/>
</dbReference>
<gene>
    <name evidence="9" type="ORF">SAMN05444486_102480</name>
</gene>